<dbReference type="Pfam" id="PF13715">
    <property type="entry name" value="CarbopepD_reg_2"/>
    <property type="match status" value="1"/>
</dbReference>
<dbReference type="PANTHER" id="PTHR30069">
    <property type="entry name" value="TONB-DEPENDENT OUTER MEMBRANE RECEPTOR"/>
    <property type="match status" value="1"/>
</dbReference>
<evidence type="ECO:0000259" key="12">
    <source>
        <dbReference type="Pfam" id="PF00593"/>
    </source>
</evidence>
<dbReference type="InterPro" id="IPR036942">
    <property type="entry name" value="Beta-barrel_TonB_sf"/>
</dbReference>
<dbReference type="Gene3D" id="2.170.130.10">
    <property type="entry name" value="TonB-dependent receptor, plug domain"/>
    <property type="match status" value="1"/>
</dbReference>
<dbReference type="InterPro" id="IPR012910">
    <property type="entry name" value="Plug_dom"/>
</dbReference>
<dbReference type="GO" id="GO:0009279">
    <property type="term" value="C:cell outer membrane"/>
    <property type="evidence" value="ECO:0007669"/>
    <property type="project" value="UniProtKB-SubCell"/>
</dbReference>
<evidence type="ECO:0000313" key="15">
    <source>
        <dbReference type="Proteomes" id="UP000434850"/>
    </source>
</evidence>
<feature type="domain" description="TonB-dependent receptor plug" evidence="13">
    <location>
        <begin position="120"/>
        <end position="224"/>
    </location>
</feature>
<dbReference type="GO" id="GO:0015344">
    <property type="term" value="F:siderophore uptake transmembrane transporter activity"/>
    <property type="evidence" value="ECO:0007669"/>
    <property type="project" value="TreeGrafter"/>
</dbReference>
<organism evidence="14 15">
    <name type="scientific">Mucilaginibacter aquatilis</name>
    <dbReference type="NCBI Taxonomy" id="1517760"/>
    <lineage>
        <taxon>Bacteria</taxon>
        <taxon>Pseudomonadati</taxon>
        <taxon>Bacteroidota</taxon>
        <taxon>Sphingobacteriia</taxon>
        <taxon>Sphingobacteriales</taxon>
        <taxon>Sphingobacteriaceae</taxon>
        <taxon>Mucilaginibacter</taxon>
    </lineage>
</organism>
<gene>
    <name evidence="14" type="ORF">GO816_10525</name>
</gene>
<reference evidence="14 15" key="1">
    <citation type="submission" date="2019-12" db="EMBL/GenBank/DDBJ databases">
        <title>Mucilaginibacter sp. HME9299 genome sequencing and assembly.</title>
        <authorList>
            <person name="Kang H."/>
            <person name="Kim H."/>
            <person name="Joh K."/>
        </authorList>
    </citation>
    <scope>NUCLEOTIDE SEQUENCE [LARGE SCALE GENOMIC DNA]</scope>
    <source>
        <strain evidence="14 15">HME9299</strain>
    </source>
</reference>
<name>A0A6I4ICH9_9SPHI</name>
<evidence type="ECO:0000256" key="9">
    <source>
        <dbReference type="ARBA" id="ARBA00023237"/>
    </source>
</evidence>
<evidence type="ECO:0000256" key="3">
    <source>
        <dbReference type="ARBA" id="ARBA00022452"/>
    </source>
</evidence>
<evidence type="ECO:0000256" key="4">
    <source>
        <dbReference type="ARBA" id="ARBA00022692"/>
    </source>
</evidence>
<evidence type="ECO:0000313" key="14">
    <source>
        <dbReference type="EMBL" id="MVN91558.1"/>
    </source>
</evidence>
<feature type="domain" description="TonB-dependent receptor-like beta-barrel" evidence="12">
    <location>
        <begin position="445"/>
        <end position="712"/>
    </location>
</feature>
<dbReference type="InterPro" id="IPR039426">
    <property type="entry name" value="TonB-dep_rcpt-like"/>
</dbReference>
<sequence>MKAFFTLICIFCATTYVCAQKQGKITGKVLSSDGQPAGGVTIIVNNKPLAETDDNGYYSVTLVRGQHQLQASFMGLVQTAQTIDVATGKTAKLNDIILKQSSLHLKDVVVTGQYEPQSLKNSVYQIRTISAERIRLRAATNLQQVLNTELGVRFTNDLTLGTSDIEMIGVSGQRVKILLDGVPLLDRGETRESLGQIDINMIDHIEIVEGPMSVMYGTDALGGVINLITKKATSENSGLSASVRVQEESAGKQYKGFNGSGTHNQNLNLKWRRNGWNIGVNASRNYFGGWSPGDGTQGWLPKNQLLGSFTTGYRNQKLGIWYRINATDEDIISNGVPNLSTNVSKDQKYITHRFLHELQGNYALNNKLSFNAAASYTDYTRRTQTTELNHTTGEVRLTAAASEQAKAAFNNTFFRGMALYELSPAVSFQPGIEVNLTGSTGDRILGTPRINDYAFFASSEIKFTSAITVRPGLRLVHNSVYDAPPVIPSVNAKVALSSALDLRLAYARGFRAPALRELYFNFFDASHSVIGNPNLKAEYSNSYNGSLSLRALNGAQLNLKTVAGAFYNRFNNFIGTAYDAANGSITTYLNIDKYKTVGGTLENTINYKSLQATLGFYYTGLYNRLKDEDPTLPDMSWTPEVNSNIVYTITRWQTTMSLFYKFTGKRPSYEYVSSGSTTIIQRAAIGSFNTADFTLNKIVNKALSISGGVRNLFNVTRINNTSQDVGSAHSTGGAVPVGYGRSLFLGLNYQLFK</sequence>
<proteinExistence type="inferred from homology"/>
<keyword evidence="8 14" id="KW-0675">Receptor</keyword>
<evidence type="ECO:0000256" key="11">
    <source>
        <dbReference type="RuleBase" id="RU003357"/>
    </source>
</evidence>
<evidence type="ECO:0000256" key="10">
    <source>
        <dbReference type="PROSITE-ProRule" id="PRU01360"/>
    </source>
</evidence>
<dbReference type="RefSeq" id="WP_157541856.1">
    <property type="nucleotide sequence ID" value="NZ_WQLA01000003.1"/>
</dbReference>
<dbReference type="Gene3D" id="2.60.40.1120">
    <property type="entry name" value="Carboxypeptidase-like, regulatory domain"/>
    <property type="match status" value="1"/>
</dbReference>
<evidence type="ECO:0000256" key="1">
    <source>
        <dbReference type="ARBA" id="ARBA00004571"/>
    </source>
</evidence>
<evidence type="ECO:0000256" key="5">
    <source>
        <dbReference type="ARBA" id="ARBA00022729"/>
    </source>
</evidence>
<dbReference type="AlphaFoldDB" id="A0A6I4ICH9"/>
<keyword evidence="7 10" id="KW-0472">Membrane</keyword>
<dbReference type="Pfam" id="PF07715">
    <property type="entry name" value="Plug"/>
    <property type="match status" value="1"/>
</dbReference>
<evidence type="ECO:0000256" key="7">
    <source>
        <dbReference type="ARBA" id="ARBA00023136"/>
    </source>
</evidence>
<accession>A0A6I4ICH9</accession>
<protein>
    <submittedName>
        <fullName evidence="14">TonB-dependent receptor</fullName>
    </submittedName>
</protein>
<keyword evidence="3 10" id="KW-1134">Transmembrane beta strand</keyword>
<dbReference type="SUPFAM" id="SSF56935">
    <property type="entry name" value="Porins"/>
    <property type="match status" value="1"/>
</dbReference>
<dbReference type="InterPro" id="IPR037066">
    <property type="entry name" value="Plug_dom_sf"/>
</dbReference>
<dbReference type="GO" id="GO:0044718">
    <property type="term" value="P:siderophore transmembrane transport"/>
    <property type="evidence" value="ECO:0007669"/>
    <property type="project" value="TreeGrafter"/>
</dbReference>
<dbReference type="CDD" id="cd01347">
    <property type="entry name" value="ligand_gated_channel"/>
    <property type="match status" value="1"/>
</dbReference>
<dbReference type="EMBL" id="WQLA01000003">
    <property type="protein sequence ID" value="MVN91558.1"/>
    <property type="molecule type" value="Genomic_DNA"/>
</dbReference>
<evidence type="ECO:0000256" key="2">
    <source>
        <dbReference type="ARBA" id="ARBA00022448"/>
    </source>
</evidence>
<dbReference type="OrthoDB" id="9764669at2"/>
<dbReference type="Proteomes" id="UP000434850">
    <property type="component" value="Unassembled WGS sequence"/>
</dbReference>
<dbReference type="PANTHER" id="PTHR30069:SF29">
    <property type="entry name" value="HEMOGLOBIN AND HEMOGLOBIN-HAPTOGLOBIN-BINDING PROTEIN 1-RELATED"/>
    <property type="match status" value="1"/>
</dbReference>
<dbReference type="SUPFAM" id="SSF49464">
    <property type="entry name" value="Carboxypeptidase regulatory domain-like"/>
    <property type="match status" value="1"/>
</dbReference>
<evidence type="ECO:0000259" key="13">
    <source>
        <dbReference type="Pfam" id="PF07715"/>
    </source>
</evidence>
<dbReference type="InterPro" id="IPR008969">
    <property type="entry name" value="CarboxyPept-like_regulatory"/>
</dbReference>
<keyword evidence="2 10" id="KW-0813">Transport</keyword>
<dbReference type="PROSITE" id="PS52016">
    <property type="entry name" value="TONB_DEPENDENT_REC_3"/>
    <property type="match status" value="1"/>
</dbReference>
<dbReference type="InterPro" id="IPR000531">
    <property type="entry name" value="Beta-barrel_TonB"/>
</dbReference>
<keyword evidence="5" id="KW-0732">Signal</keyword>
<evidence type="ECO:0000256" key="6">
    <source>
        <dbReference type="ARBA" id="ARBA00023077"/>
    </source>
</evidence>
<dbReference type="Gene3D" id="2.40.170.20">
    <property type="entry name" value="TonB-dependent receptor, beta-barrel domain"/>
    <property type="match status" value="1"/>
</dbReference>
<evidence type="ECO:0000256" key="8">
    <source>
        <dbReference type="ARBA" id="ARBA00023170"/>
    </source>
</evidence>
<dbReference type="Pfam" id="PF00593">
    <property type="entry name" value="TonB_dep_Rec_b-barrel"/>
    <property type="match status" value="1"/>
</dbReference>
<keyword evidence="6 11" id="KW-0798">TonB box</keyword>
<comment type="similarity">
    <text evidence="10 11">Belongs to the TonB-dependent receptor family.</text>
</comment>
<keyword evidence="9 10" id="KW-0998">Cell outer membrane</keyword>
<comment type="caution">
    <text evidence="14">The sequence shown here is derived from an EMBL/GenBank/DDBJ whole genome shotgun (WGS) entry which is preliminary data.</text>
</comment>
<comment type="subcellular location">
    <subcellularLocation>
        <location evidence="1 10">Cell outer membrane</location>
        <topology evidence="1 10">Multi-pass membrane protein</topology>
    </subcellularLocation>
</comment>
<keyword evidence="4 10" id="KW-0812">Transmembrane</keyword>
<keyword evidence="15" id="KW-1185">Reference proteome</keyword>